<accession>A0A4Q2US01</accession>
<dbReference type="EMBL" id="SBLB01000003">
    <property type="protein sequence ID" value="RYC69609.1"/>
    <property type="molecule type" value="Genomic_DNA"/>
</dbReference>
<evidence type="ECO:0000313" key="3">
    <source>
        <dbReference type="Proteomes" id="UP000290407"/>
    </source>
</evidence>
<reference evidence="2 3" key="1">
    <citation type="submission" date="2019-01" db="EMBL/GenBank/DDBJ databases">
        <title>Spirosoma flava sp. nov., a propanil-degrading bacterium isolated from herbicide-contaminated soil.</title>
        <authorList>
            <person name="Zhang L."/>
            <person name="Jiang J.-D."/>
        </authorList>
    </citation>
    <scope>NUCLEOTIDE SEQUENCE [LARGE SCALE GENOMIC DNA]</scope>
    <source>
        <strain evidence="2 3">TY50</strain>
    </source>
</reference>
<dbReference type="AlphaFoldDB" id="A0A4Q2US01"/>
<organism evidence="2 3">
    <name type="scientific">Spirosoma sordidisoli</name>
    <dbReference type="NCBI Taxonomy" id="2502893"/>
    <lineage>
        <taxon>Bacteria</taxon>
        <taxon>Pseudomonadati</taxon>
        <taxon>Bacteroidota</taxon>
        <taxon>Cytophagia</taxon>
        <taxon>Cytophagales</taxon>
        <taxon>Cytophagaceae</taxon>
        <taxon>Spirosoma</taxon>
    </lineage>
</organism>
<gene>
    <name evidence="2" type="ORF">EQG79_13480</name>
</gene>
<keyword evidence="3" id="KW-1185">Reference proteome</keyword>
<evidence type="ECO:0000256" key="1">
    <source>
        <dbReference type="SAM" id="MobiDB-lite"/>
    </source>
</evidence>
<feature type="compositionally biased region" description="Basic and acidic residues" evidence="1">
    <location>
        <begin position="71"/>
        <end position="89"/>
    </location>
</feature>
<name>A0A4Q2US01_9BACT</name>
<comment type="caution">
    <text evidence="2">The sequence shown here is derived from an EMBL/GenBank/DDBJ whole genome shotgun (WGS) entry which is preliminary data.</text>
</comment>
<feature type="region of interest" description="Disordered" evidence="1">
    <location>
        <begin position="34"/>
        <end position="89"/>
    </location>
</feature>
<dbReference type="Proteomes" id="UP000290407">
    <property type="component" value="Unassembled WGS sequence"/>
</dbReference>
<protein>
    <submittedName>
        <fullName evidence="2">Uncharacterized protein</fullName>
    </submittedName>
</protein>
<proteinExistence type="predicted"/>
<dbReference type="RefSeq" id="WP_129601809.1">
    <property type="nucleotide sequence ID" value="NZ_SBLB01000003.1"/>
</dbReference>
<evidence type="ECO:0000313" key="2">
    <source>
        <dbReference type="EMBL" id="RYC69609.1"/>
    </source>
</evidence>
<sequence>MSLNIDQTGEEATLAELYANAPLKSVQKEARRIGFASPANKPVEPKVPPMPTPAERRREDEEDGLLALERLSSDETRITSEDVKKELSL</sequence>